<organism evidence="1 2">
    <name type="scientific">Dioscorea alata</name>
    <name type="common">Purple yam</name>
    <dbReference type="NCBI Taxonomy" id="55571"/>
    <lineage>
        <taxon>Eukaryota</taxon>
        <taxon>Viridiplantae</taxon>
        <taxon>Streptophyta</taxon>
        <taxon>Embryophyta</taxon>
        <taxon>Tracheophyta</taxon>
        <taxon>Spermatophyta</taxon>
        <taxon>Magnoliopsida</taxon>
        <taxon>Liliopsida</taxon>
        <taxon>Dioscoreales</taxon>
        <taxon>Dioscoreaceae</taxon>
        <taxon>Dioscorea</taxon>
    </lineage>
</organism>
<proteinExistence type="predicted"/>
<reference evidence="2" key="1">
    <citation type="journal article" date="2022" name="Nat. Commun.">
        <title>Chromosome evolution and the genetic basis of agronomically important traits in greater yam.</title>
        <authorList>
            <person name="Bredeson J.V."/>
            <person name="Lyons J.B."/>
            <person name="Oniyinde I.O."/>
            <person name="Okereke N.R."/>
            <person name="Kolade O."/>
            <person name="Nnabue I."/>
            <person name="Nwadili C.O."/>
            <person name="Hribova E."/>
            <person name="Parker M."/>
            <person name="Nwogha J."/>
            <person name="Shu S."/>
            <person name="Carlson J."/>
            <person name="Kariba R."/>
            <person name="Muthemba S."/>
            <person name="Knop K."/>
            <person name="Barton G.J."/>
            <person name="Sherwood A.V."/>
            <person name="Lopez-Montes A."/>
            <person name="Asiedu R."/>
            <person name="Jamnadass R."/>
            <person name="Muchugi A."/>
            <person name="Goodstein D."/>
            <person name="Egesi C.N."/>
            <person name="Featherston J."/>
            <person name="Asfaw A."/>
            <person name="Simpson G.G."/>
            <person name="Dolezel J."/>
            <person name="Hendre P.S."/>
            <person name="Van Deynze A."/>
            <person name="Kumar P.L."/>
            <person name="Obidiegwu J.E."/>
            <person name="Bhattacharjee R."/>
            <person name="Rokhsar D.S."/>
        </authorList>
    </citation>
    <scope>NUCLEOTIDE SEQUENCE [LARGE SCALE GENOMIC DNA]</scope>
    <source>
        <strain evidence="2">cv. TDa95/00328</strain>
    </source>
</reference>
<dbReference type="Proteomes" id="UP000827976">
    <property type="component" value="Chromosome 16"/>
</dbReference>
<keyword evidence="2" id="KW-1185">Reference proteome</keyword>
<gene>
    <name evidence="1" type="ORF">IHE45_16G000100</name>
</gene>
<protein>
    <submittedName>
        <fullName evidence="1">Uncharacterized protein</fullName>
    </submittedName>
</protein>
<dbReference type="EMBL" id="CM037026">
    <property type="protein sequence ID" value="KAH7658932.1"/>
    <property type="molecule type" value="Genomic_DNA"/>
</dbReference>
<evidence type="ECO:0000313" key="1">
    <source>
        <dbReference type="EMBL" id="KAH7658932.1"/>
    </source>
</evidence>
<sequence>MWTLLCILYMVWWSPSLKDDGKDDDNEGGRDSKHDDDDNEEEDDDDLSRALFTISDSKLDSKLLYLRVARMDDGLNIRERIFFKARDLETLDSTRSSVLFSS</sequence>
<accession>A0ACB7UF91</accession>
<comment type="caution">
    <text evidence="1">The sequence shown here is derived from an EMBL/GenBank/DDBJ whole genome shotgun (WGS) entry which is preliminary data.</text>
</comment>
<evidence type="ECO:0000313" key="2">
    <source>
        <dbReference type="Proteomes" id="UP000827976"/>
    </source>
</evidence>
<name>A0ACB7UF91_DIOAL</name>